<dbReference type="InterPro" id="IPR000150">
    <property type="entry name" value="Cof"/>
</dbReference>
<dbReference type="PANTHER" id="PTHR10000">
    <property type="entry name" value="PHOSPHOSERINE PHOSPHATASE"/>
    <property type="match status" value="1"/>
</dbReference>
<dbReference type="InterPro" id="IPR036412">
    <property type="entry name" value="HAD-like_sf"/>
</dbReference>
<dbReference type="SFLD" id="SFLDG01140">
    <property type="entry name" value="C2.B:_Phosphomannomutase_and_P"/>
    <property type="match status" value="1"/>
</dbReference>
<dbReference type="Pfam" id="PF08282">
    <property type="entry name" value="Hydrolase_3"/>
    <property type="match status" value="1"/>
</dbReference>
<name>A0A7X2N461_9FIRM</name>
<accession>A0A7X2N461</accession>
<dbReference type="GO" id="GO:0000287">
    <property type="term" value="F:magnesium ion binding"/>
    <property type="evidence" value="ECO:0007669"/>
    <property type="project" value="TreeGrafter"/>
</dbReference>
<dbReference type="SFLD" id="SFLDS00003">
    <property type="entry name" value="Haloacid_Dehalogenase"/>
    <property type="match status" value="1"/>
</dbReference>
<dbReference type="EMBL" id="VUMM01000020">
    <property type="protein sequence ID" value="MSS02096.1"/>
    <property type="molecule type" value="Genomic_DNA"/>
</dbReference>
<dbReference type="GO" id="GO:0016791">
    <property type="term" value="F:phosphatase activity"/>
    <property type="evidence" value="ECO:0007669"/>
    <property type="project" value="TreeGrafter"/>
</dbReference>
<gene>
    <name evidence="1" type="ORF">FYJ50_08340</name>
</gene>
<evidence type="ECO:0000313" key="1">
    <source>
        <dbReference type="EMBL" id="MSS02096.1"/>
    </source>
</evidence>
<dbReference type="NCBIfam" id="TIGR00099">
    <property type="entry name" value="Cof-subfamily"/>
    <property type="match status" value="1"/>
</dbReference>
<dbReference type="Gene3D" id="3.40.50.1000">
    <property type="entry name" value="HAD superfamily/HAD-like"/>
    <property type="match status" value="1"/>
</dbReference>
<evidence type="ECO:0000313" key="2">
    <source>
        <dbReference type="Proteomes" id="UP000470082"/>
    </source>
</evidence>
<dbReference type="PROSITE" id="PS01229">
    <property type="entry name" value="COF_2"/>
    <property type="match status" value="1"/>
</dbReference>
<dbReference type="RefSeq" id="WP_154460991.1">
    <property type="nucleotide sequence ID" value="NZ_VUMM01000020.1"/>
</dbReference>
<dbReference type="GO" id="GO:0005829">
    <property type="term" value="C:cytosol"/>
    <property type="evidence" value="ECO:0007669"/>
    <property type="project" value="TreeGrafter"/>
</dbReference>
<dbReference type="PRINTS" id="PR00119">
    <property type="entry name" value="CATATPASE"/>
</dbReference>
<dbReference type="SUPFAM" id="SSF56784">
    <property type="entry name" value="HAD-like"/>
    <property type="match status" value="1"/>
</dbReference>
<dbReference type="Proteomes" id="UP000470082">
    <property type="component" value="Unassembled WGS sequence"/>
</dbReference>
<organism evidence="1 2">
    <name type="scientific">Floccifex porci</name>
    <dbReference type="NCBI Taxonomy" id="2606629"/>
    <lineage>
        <taxon>Bacteria</taxon>
        <taxon>Bacillati</taxon>
        <taxon>Bacillota</taxon>
        <taxon>Erysipelotrichia</taxon>
        <taxon>Erysipelotrichales</taxon>
        <taxon>Erysipelotrichaceae</taxon>
        <taxon>Floccifex</taxon>
    </lineage>
</organism>
<proteinExistence type="predicted"/>
<comment type="caution">
    <text evidence="1">The sequence shown here is derived from an EMBL/GenBank/DDBJ whole genome shotgun (WGS) entry which is preliminary data.</text>
</comment>
<dbReference type="NCBIfam" id="TIGR01484">
    <property type="entry name" value="HAD-SF-IIB"/>
    <property type="match status" value="1"/>
</dbReference>
<sequence length="287" mass="33168">MEIKCLAFDVDGTLTNDDKKIDERTKASIFEAMEKGIHIVISTGRNKQGCEWIYKELNLEKGNHYLLLINGQEIYDFKNKTYIKDRFIEIDDCFKIEKAAKKYNCLARFTFENEAYFYGSFSSYIREILRKVRNRKKKGSMIKGTTYTYKKVPYKHYEFKKACNKVVFFNDPSFFKKHLKDIQNDLKDFECMMVAGYWMEIMPKGVNKGKALETICDMNDFSMENVMAFGDSQNDISMLEKAGIGVAMGNALKEVKEMADLVTLDNNSNGIGIVIDQKVLGKKIDNL</sequence>
<dbReference type="InterPro" id="IPR023214">
    <property type="entry name" value="HAD_sf"/>
</dbReference>
<protein>
    <submittedName>
        <fullName evidence="1">HAD family phosphatase</fullName>
    </submittedName>
</protein>
<dbReference type="AlphaFoldDB" id="A0A7X2N461"/>
<dbReference type="PANTHER" id="PTHR10000:SF8">
    <property type="entry name" value="HAD SUPERFAMILY HYDROLASE-LIKE, TYPE 3"/>
    <property type="match status" value="1"/>
</dbReference>
<reference evidence="1 2" key="1">
    <citation type="submission" date="2019-08" db="EMBL/GenBank/DDBJ databases">
        <title>In-depth cultivation of the pig gut microbiome towards novel bacterial diversity and tailored functional studies.</title>
        <authorList>
            <person name="Wylensek D."/>
            <person name="Hitch T.C.A."/>
            <person name="Clavel T."/>
        </authorList>
    </citation>
    <scope>NUCLEOTIDE SEQUENCE [LARGE SCALE GENOMIC DNA]</scope>
    <source>
        <strain evidence="1 2">LKV-178-WT-2G</strain>
    </source>
</reference>
<dbReference type="Gene3D" id="3.30.1240.10">
    <property type="match status" value="1"/>
</dbReference>
<dbReference type="CDD" id="cd07516">
    <property type="entry name" value="HAD_Pase"/>
    <property type="match status" value="1"/>
</dbReference>
<keyword evidence="2" id="KW-1185">Reference proteome</keyword>
<dbReference type="InterPro" id="IPR006379">
    <property type="entry name" value="HAD-SF_hydro_IIB"/>
</dbReference>